<evidence type="ECO:0000256" key="5">
    <source>
        <dbReference type="ARBA" id="ARBA00023163"/>
    </source>
</evidence>
<name>F0WJD8_9STRA</name>
<dbReference type="GO" id="GO:0003713">
    <property type="term" value="F:transcription coactivator activity"/>
    <property type="evidence" value="ECO:0007669"/>
    <property type="project" value="InterPro"/>
</dbReference>
<keyword evidence="3" id="KW-0805">Transcription regulation</keyword>
<dbReference type="GO" id="GO:0060261">
    <property type="term" value="P:positive regulation of transcription initiation by RNA polymerase II"/>
    <property type="evidence" value="ECO:0007669"/>
    <property type="project" value="InterPro"/>
</dbReference>
<dbReference type="Pfam" id="PF02229">
    <property type="entry name" value="PC4"/>
    <property type="match status" value="1"/>
</dbReference>
<feature type="region of interest" description="Disordered" evidence="7">
    <location>
        <begin position="1"/>
        <end position="38"/>
    </location>
</feature>
<accession>F0WJD8</accession>
<organism evidence="9">
    <name type="scientific">Albugo laibachii Nc14</name>
    <dbReference type="NCBI Taxonomy" id="890382"/>
    <lineage>
        <taxon>Eukaryota</taxon>
        <taxon>Sar</taxon>
        <taxon>Stramenopiles</taxon>
        <taxon>Oomycota</taxon>
        <taxon>Peronosporomycetes</taxon>
        <taxon>Albuginales</taxon>
        <taxon>Albuginaceae</taxon>
        <taxon>Albugo</taxon>
    </lineage>
</organism>
<dbReference type="Gene3D" id="2.30.31.10">
    <property type="entry name" value="Transcriptional Coactivator Pc4, Chain A"/>
    <property type="match status" value="1"/>
</dbReference>
<feature type="domain" description="Transcriptional coactivator p15 (PC4) C-terminal" evidence="8">
    <location>
        <begin position="46"/>
        <end position="85"/>
    </location>
</feature>
<keyword evidence="4" id="KW-0238">DNA-binding</keyword>
<sequence>MCSNSDEASQICSISEESTRGPACKRSDSNAEPSQEQDEYSFSLCAIQTFESEVLMNIRECYEQDGYWKPGKEGISFSTDRWKKLEHQIGGTDNAITLL</sequence>
<dbReference type="AlphaFoldDB" id="F0WJD8"/>
<evidence type="ECO:0000256" key="6">
    <source>
        <dbReference type="ARBA" id="ARBA00023242"/>
    </source>
</evidence>
<keyword evidence="6" id="KW-0539">Nucleus</keyword>
<keyword evidence="5" id="KW-0804">Transcription</keyword>
<dbReference type="GO" id="GO:0005634">
    <property type="term" value="C:nucleus"/>
    <property type="evidence" value="ECO:0007669"/>
    <property type="project" value="UniProtKB-SubCell"/>
</dbReference>
<dbReference type="InterPro" id="IPR045125">
    <property type="entry name" value="Sub1/Tcp4-like"/>
</dbReference>
<dbReference type="InterPro" id="IPR003173">
    <property type="entry name" value="PC4_C"/>
</dbReference>
<evidence type="ECO:0000256" key="1">
    <source>
        <dbReference type="ARBA" id="ARBA00004123"/>
    </source>
</evidence>
<dbReference type="GO" id="GO:0003677">
    <property type="term" value="F:DNA binding"/>
    <property type="evidence" value="ECO:0007669"/>
    <property type="project" value="UniProtKB-KW"/>
</dbReference>
<dbReference type="PANTHER" id="PTHR13215">
    <property type="entry name" value="RNA POLYMERASE II TRANSCRIPTIONAL COACTIVATOR"/>
    <property type="match status" value="1"/>
</dbReference>
<evidence type="ECO:0000256" key="4">
    <source>
        <dbReference type="ARBA" id="ARBA00023125"/>
    </source>
</evidence>
<comment type="subcellular location">
    <subcellularLocation>
        <location evidence="1">Nucleus</location>
    </subcellularLocation>
</comment>
<dbReference type="HOGENOM" id="CLU_2325071_0_0_1"/>
<reference evidence="9" key="1">
    <citation type="journal article" date="2011" name="PLoS Biol.">
        <title>Gene gain and loss during evolution of obligate parasitism in the white rust pathogen of Arabidopsis thaliana.</title>
        <authorList>
            <person name="Kemen E."/>
            <person name="Gardiner A."/>
            <person name="Schultz-Larsen T."/>
            <person name="Kemen A.C."/>
            <person name="Balmuth A.L."/>
            <person name="Robert-Seilaniantz A."/>
            <person name="Bailey K."/>
            <person name="Holub E."/>
            <person name="Studholme D.J."/>
            <person name="Maclean D."/>
            <person name="Jones J.D."/>
        </authorList>
    </citation>
    <scope>NUCLEOTIDE SEQUENCE</scope>
</reference>
<evidence type="ECO:0000259" key="8">
    <source>
        <dbReference type="Pfam" id="PF02229"/>
    </source>
</evidence>
<reference evidence="9" key="2">
    <citation type="submission" date="2011-02" db="EMBL/GenBank/DDBJ databases">
        <authorList>
            <person name="MacLean D."/>
        </authorList>
    </citation>
    <scope>NUCLEOTIDE SEQUENCE</scope>
</reference>
<protein>
    <submittedName>
        <fullName evidence="9">AlNc14C121G6666 protein</fullName>
    </submittedName>
</protein>
<dbReference type="InterPro" id="IPR009044">
    <property type="entry name" value="ssDNA-bd_transcriptional_reg"/>
</dbReference>
<evidence type="ECO:0000256" key="7">
    <source>
        <dbReference type="SAM" id="MobiDB-lite"/>
    </source>
</evidence>
<gene>
    <name evidence="9" type="primary">AlNc14C121G6666</name>
    <name evidence="9" type="ORF">ALNC14_075290</name>
</gene>
<feature type="compositionally biased region" description="Polar residues" evidence="7">
    <location>
        <begin position="1"/>
        <end position="16"/>
    </location>
</feature>
<evidence type="ECO:0000313" key="9">
    <source>
        <dbReference type="EMBL" id="CCA21386.1"/>
    </source>
</evidence>
<dbReference type="SUPFAM" id="SSF54447">
    <property type="entry name" value="ssDNA-binding transcriptional regulator domain"/>
    <property type="match status" value="1"/>
</dbReference>
<proteinExistence type="inferred from homology"/>
<evidence type="ECO:0000256" key="3">
    <source>
        <dbReference type="ARBA" id="ARBA00023015"/>
    </source>
</evidence>
<evidence type="ECO:0000256" key="2">
    <source>
        <dbReference type="ARBA" id="ARBA00009001"/>
    </source>
</evidence>
<dbReference type="EMBL" id="FR824166">
    <property type="protein sequence ID" value="CCA21386.1"/>
    <property type="molecule type" value="Genomic_DNA"/>
</dbReference>
<comment type="similarity">
    <text evidence="2">Belongs to the transcriptional coactivator PC4 family.</text>
</comment>